<organism evidence="2 3">
    <name type="scientific">Liparis tanakae</name>
    <name type="common">Tanaka's snailfish</name>
    <dbReference type="NCBI Taxonomy" id="230148"/>
    <lineage>
        <taxon>Eukaryota</taxon>
        <taxon>Metazoa</taxon>
        <taxon>Chordata</taxon>
        <taxon>Craniata</taxon>
        <taxon>Vertebrata</taxon>
        <taxon>Euteleostomi</taxon>
        <taxon>Actinopterygii</taxon>
        <taxon>Neopterygii</taxon>
        <taxon>Teleostei</taxon>
        <taxon>Neoteleostei</taxon>
        <taxon>Acanthomorphata</taxon>
        <taxon>Eupercaria</taxon>
        <taxon>Perciformes</taxon>
        <taxon>Cottioidei</taxon>
        <taxon>Cottales</taxon>
        <taxon>Liparidae</taxon>
        <taxon>Liparis</taxon>
    </lineage>
</organism>
<reference evidence="2 3" key="1">
    <citation type="submission" date="2019-03" db="EMBL/GenBank/DDBJ databases">
        <title>First draft genome of Liparis tanakae, snailfish: a comprehensive survey of snailfish specific genes.</title>
        <authorList>
            <person name="Kim W."/>
            <person name="Song I."/>
            <person name="Jeong J.-H."/>
            <person name="Kim D."/>
            <person name="Kim S."/>
            <person name="Ryu S."/>
            <person name="Song J.Y."/>
            <person name="Lee S.K."/>
        </authorList>
    </citation>
    <scope>NUCLEOTIDE SEQUENCE [LARGE SCALE GENOMIC DNA]</scope>
    <source>
        <tissue evidence="2">Muscle</tissue>
    </source>
</reference>
<feature type="region of interest" description="Disordered" evidence="1">
    <location>
        <begin position="1"/>
        <end position="77"/>
    </location>
</feature>
<gene>
    <name evidence="2" type="ORF">EYF80_030767</name>
</gene>
<comment type="caution">
    <text evidence="2">The sequence shown here is derived from an EMBL/GenBank/DDBJ whole genome shotgun (WGS) entry which is preliminary data.</text>
</comment>
<feature type="compositionally biased region" description="Polar residues" evidence="1">
    <location>
        <begin position="1"/>
        <end position="25"/>
    </location>
</feature>
<accession>A0A4Z2GZV4</accession>
<sequence length="77" mass="8092">MSPSANREPNRESTPCSGTSLTISHKSCERRRVLHHHSPSVGRPDTGPPPQLQVGGGRGSVDRGAGLKTRPGTRPGS</sequence>
<dbReference type="Proteomes" id="UP000314294">
    <property type="component" value="Unassembled WGS sequence"/>
</dbReference>
<dbReference type="EMBL" id="SRLO01000365">
    <property type="protein sequence ID" value="TNN59029.1"/>
    <property type="molecule type" value="Genomic_DNA"/>
</dbReference>
<protein>
    <submittedName>
        <fullName evidence="2">Uncharacterized protein</fullName>
    </submittedName>
</protein>
<dbReference type="AlphaFoldDB" id="A0A4Z2GZV4"/>
<keyword evidence="3" id="KW-1185">Reference proteome</keyword>
<proteinExistence type="predicted"/>
<name>A0A4Z2GZV4_9TELE</name>
<evidence type="ECO:0000313" key="3">
    <source>
        <dbReference type="Proteomes" id="UP000314294"/>
    </source>
</evidence>
<evidence type="ECO:0000256" key="1">
    <source>
        <dbReference type="SAM" id="MobiDB-lite"/>
    </source>
</evidence>
<evidence type="ECO:0000313" key="2">
    <source>
        <dbReference type="EMBL" id="TNN59029.1"/>
    </source>
</evidence>